<reference evidence="1" key="1">
    <citation type="submission" date="2018-04" db="EMBL/GenBank/DDBJ databases">
        <title>Whole genome sequencing of Hypsizygus marmoreus.</title>
        <authorList>
            <person name="Choi I.-G."/>
            <person name="Min B."/>
            <person name="Kim J.-G."/>
            <person name="Kim S."/>
            <person name="Oh Y.-L."/>
            <person name="Kong W.-S."/>
            <person name="Park H."/>
            <person name="Jeong J."/>
            <person name="Song E.-S."/>
        </authorList>
    </citation>
    <scope>NUCLEOTIDE SEQUENCE [LARGE SCALE GENOMIC DNA]</scope>
    <source>
        <strain evidence="1">51987-8</strain>
    </source>
</reference>
<accession>A0A369JLI2</accession>
<evidence type="ECO:0000313" key="1">
    <source>
        <dbReference type="EMBL" id="RDB20264.1"/>
    </source>
</evidence>
<gene>
    <name evidence="1" type="ORF">Hypma_012682</name>
</gene>
<proteinExistence type="predicted"/>
<protein>
    <submittedName>
        <fullName evidence="1">Uncharacterized protein</fullName>
    </submittedName>
</protein>
<keyword evidence="2" id="KW-1185">Reference proteome</keyword>
<comment type="caution">
    <text evidence="1">The sequence shown here is derived from an EMBL/GenBank/DDBJ whole genome shotgun (WGS) entry which is preliminary data.</text>
</comment>
<name>A0A369JLI2_HYPMA</name>
<sequence>MRGPPPPYILEDRTGSNTATDFDDLYDRIFFRIARVPDRTTTMIYSMNIRGSRHRDSLPFNQQPIAILDFAQDERLGNISYVQHPHNLTMPMHRYLRKTSLFGASLLRKFTASDGLEYKWGHRVIEGQEWSLHTLLSLTQAVSRPECTTMDNYLIAHFDLNPPNVRSYDPSVSGNYLTIYQHSFHLTLELVASLTIMRHIAQHNL</sequence>
<dbReference type="AlphaFoldDB" id="A0A369JLI2"/>
<dbReference type="OrthoDB" id="2910790at2759"/>
<dbReference type="Proteomes" id="UP000076154">
    <property type="component" value="Unassembled WGS sequence"/>
</dbReference>
<organism evidence="1 2">
    <name type="scientific">Hypsizygus marmoreus</name>
    <name type="common">White beech mushroom</name>
    <name type="synonym">Agaricus marmoreus</name>
    <dbReference type="NCBI Taxonomy" id="39966"/>
    <lineage>
        <taxon>Eukaryota</taxon>
        <taxon>Fungi</taxon>
        <taxon>Dikarya</taxon>
        <taxon>Basidiomycota</taxon>
        <taxon>Agaricomycotina</taxon>
        <taxon>Agaricomycetes</taxon>
        <taxon>Agaricomycetidae</taxon>
        <taxon>Agaricales</taxon>
        <taxon>Tricholomatineae</taxon>
        <taxon>Lyophyllaceae</taxon>
        <taxon>Hypsizygus</taxon>
    </lineage>
</organism>
<dbReference type="InParanoid" id="A0A369JLI2"/>
<dbReference type="EMBL" id="LUEZ02000069">
    <property type="protein sequence ID" value="RDB20264.1"/>
    <property type="molecule type" value="Genomic_DNA"/>
</dbReference>
<evidence type="ECO:0000313" key="2">
    <source>
        <dbReference type="Proteomes" id="UP000076154"/>
    </source>
</evidence>